<evidence type="ECO:0000256" key="1">
    <source>
        <dbReference type="ARBA" id="ARBA00001936"/>
    </source>
</evidence>
<dbReference type="InterPro" id="IPR036691">
    <property type="entry name" value="Endo/exonu/phosph_ase_sf"/>
</dbReference>
<keyword evidence="12" id="KW-0255">Endonuclease</keyword>
<organism evidence="12 13">
    <name type="scientific">Tetrahymena thermophila (strain SB210)</name>
    <dbReference type="NCBI Taxonomy" id="312017"/>
    <lineage>
        <taxon>Eukaryota</taxon>
        <taxon>Sar</taxon>
        <taxon>Alveolata</taxon>
        <taxon>Ciliophora</taxon>
        <taxon>Intramacronucleata</taxon>
        <taxon>Oligohymenophorea</taxon>
        <taxon>Hymenostomatida</taxon>
        <taxon>Tetrahymenina</taxon>
        <taxon>Tetrahymenidae</taxon>
        <taxon>Tetrahymena</taxon>
    </lineage>
</organism>
<dbReference type="eggNOG" id="KOG2756">
    <property type="taxonomic scope" value="Eukaryota"/>
</dbReference>
<keyword evidence="9" id="KW-0234">DNA repair</keyword>
<evidence type="ECO:0000256" key="3">
    <source>
        <dbReference type="ARBA" id="ARBA00004322"/>
    </source>
</evidence>
<dbReference type="PANTHER" id="PTHR15822:SF4">
    <property type="entry name" value="TYROSYL-DNA PHOSPHODIESTERASE 2"/>
    <property type="match status" value="1"/>
</dbReference>
<evidence type="ECO:0000256" key="8">
    <source>
        <dbReference type="ARBA" id="ARBA00022842"/>
    </source>
</evidence>
<dbReference type="KEGG" id="tet:TTHERM_00427480"/>
<keyword evidence="8" id="KW-0460">Magnesium</keyword>
<dbReference type="GO" id="GO:0003697">
    <property type="term" value="F:single-stranded DNA binding"/>
    <property type="evidence" value="ECO:0007669"/>
    <property type="project" value="TreeGrafter"/>
</dbReference>
<dbReference type="Pfam" id="PF03372">
    <property type="entry name" value="Exo_endo_phos"/>
    <property type="match status" value="1"/>
</dbReference>
<keyword evidence="13" id="KW-1185">Reference proteome</keyword>
<reference evidence="13" key="1">
    <citation type="journal article" date="2006" name="PLoS Biol.">
        <title>Macronuclear genome sequence of the ciliate Tetrahymena thermophila, a model eukaryote.</title>
        <authorList>
            <person name="Eisen J.A."/>
            <person name="Coyne R.S."/>
            <person name="Wu M."/>
            <person name="Wu D."/>
            <person name="Thiagarajan M."/>
            <person name="Wortman J.R."/>
            <person name="Badger J.H."/>
            <person name="Ren Q."/>
            <person name="Amedeo P."/>
            <person name="Jones K.M."/>
            <person name="Tallon L.J."/>
            <person name="Delcher A.L."/>
            <person name="Salzberg S.L."/>
            <person name="Silva J.C."/>
            <person name="Haas B.J."/>
            <person name="Majoros W.H."/>
            <person name="Farzad M."/>
            <person name="Carlton J.M."/>
            <person name="Smith R.K. Jr."/>
            <person name="Garg J."/>
            <person name="Pearlman R.E."/>
            <person name="Karrer K.M."/>
            <person name="Sun L."/>
            <person name="Manning G."/>
            <person name="Elde N.C."/>
            <person name="Turkewitz A.P."/>
            <person name="Asai D.J."/>
            <person name="Wilkes D.E."/>
            <person name="Wang Y."/>
            <person name="Cai H."/>
            <person name="Collins K."/>
            <person name="Stewart B.A."/>
            <person name="Lee S.R."/>
            <person name="Wilamowska K."/>
            <person name="Weinberg Z."/>
            <person name="Ruzzo W.L."/>
            <person name="Wloga D."/>
            <person name="Gaertig J."/>
            <person name="Frankel J."/>
            <person name="Tsao C.-C."/>
            <person name="Gorovsky M.A."/>
            <person name="Keeling P.J."/>
            <person name="Waller R.F."/>
            <person name="Patron N.J."/>
            <person name="Cherry J.M."/>
            <person name="Stover N.A."/>
            <person name="Krieger C.J."/>
            <person name="del Toro C."/>
            <person name="Ryder H.F."/>
            <person name="Williamson S.C."/>
            <person name="Barbeau R.A."/>
            <person name="Hamilton E.P."/>
            <person name="Orias E."/>
        </authorList>
    </citation>
    <scope>NUCLEOTIDE SEQUENCE [LARGE SCALE GENOMIC DNA]</scope>
    <source>
        <strain evidence="13">SB210</strain>
    </source>
</reference>
<evidence type="ECO:0000313" key="13">
    <source>
        <dbReference type="Proteomes" id="UP000009168"/>
    </source>
</evidence>
<accession>Q23AB0</accession>
<dbReference type="GO" id="GO:0070260">
    <property type="term" value="F:5'-tyrosyl-DNA phosphodiesterase activity"/>
    <property type="evidence" value="ECO:0007669"/>
    <property type="project" value="TreeGrafter"/>
</dbReference>
<dbReference type="OrthoDB" id="290453at2759"/>
<feature type="domain" description="Endonuclease/exonuclease/phosphatase" evidence="11">
    <location>
        <begin position="39"/>
        <end position="265"/>
    </location>
</feature>
<comment type="subcellular location">
    <subcellularLocation>
        <location evidence="3">Nucleus</location>
        <location evidence="3">PML body</location>
    </subcellularLocation>
</comment>
<dbReference type="CDD" id="cd09080">
    <property type="entry name" value="TDP2"/>
    <property type="match status" value="1"/>
</dbReference>
<keyword evidence="7" id="KW-0378">Hydrolase</keyword>
<dbReference type="InterPro" id="IPR005135">
    <property type="entry name" value="Endo/exonuclease/phosphatase"/>
</dbReference>
<dbReference type="OMA" id="WRPDKIL"/>
<evidence type="ECO:0000256" key="7">
    <source>
        <dbReference type="ARBA" id="ARBA00022801"/>
    </source>
</evidence>
<dbReference type="PANTHER" id="PTHR15822">
    <property type="entry name" value="TRAF AND TNF RECEPTOR-ASSOCIATED PROTEIN"/>
    <property type="match status" value="1"/>
</dbReference>
<evidence type="ECO:0000256" key="5">
    <source>
        <dbReference type="ARBA" id="ARBA00022723"/>
    </source>
</evidence>
<evidence type="ECO:0000256" key="4">
    <source>
        <dbReference type="ARBA" id="ARBA00022722"/>
    </source>
</evidence>
<dbReference type="EMBL" id="GG662724">
    <property type="protein sequence ID" value="EAR93582.1"/>
    <property type="molecule type" value="Genomic_DNA"/>
</dbReference>
<sequence length="279" mass="32810">MDLLLEDLRVKQTVKKTKHGFQKVGNDVNLSGIEKLKFISYNVWFEKHNFEERNIELRKIFLQFDPDFICLQEVTQDFLQLIFSDDQICDKYYFSSSSLVQAYDVLILSKYPIPFKCRYFPSEMGRNLLFGVITINDIDISIGTTHLESIDYNDDYRLCQLTAIEDQFKSYQESILMGDFNFAKKSEDQNIPEGYYDVWHALHPNEEGHTMQASQQYPSIRFDRIILKQSENWKPSHIELIGRDPLPSYQSKQFAPFEIITPSDHYGLYLELSFIGKKS</sequence>
<evidence type="ECO:0000256" key="2">
    <source>
        <dbReference type="ARBA" id="ARBA00001946"/>
    </source>
</evidence>
<dbReference type="GO" id="GO:0046872">
    <property type="term" value="F:metal ion binding"/>
    <property type="evidence" value="ECO:0007669"/>
    <property type="project" value="UniProtKB-KW"/>
</dbReference>
<evidence type="ECO:0000256" key="9">
    <source>
        <dbReference type="ARBA" id="ARBA00023204"/>
    </source>
</evidence>
<evidence type="ECO:0000256" key="10">
    <source>
        <dbReference type="ARBA" id="ARBA00023242"/>
    </source>
</evidence>
<dbReference type="AlphaFoldDB" id="Q23AB0"/>
<dbReference type="Gene3D" id="3.60.10.10">
    <property type="entry name" value="Endonuclease/exonuclease/phosphatase"/>
    <property type="match status" value="1"/>
</dbReference>
<dbReference type="GO" id="GO:0004519">
    <property type="term" value="F:endonuclease activity"/>
    <property type="evidence" value="ECO:0007669"/>
    <property type="project" value="UniProtKB-KW"/>
</dbReference>
<dbReference type="InterPro" id="IPR051547">
    <property type="entry name" value="TDP2-like"/>
</dbReference>
<dbReference type="GO" id="GO:0005737">
    <property type="term" value="C:cytoplasm"/>
    <property type="evidence" value="ECO:0007669"/>
    <property type="project" value="TreeGrafter"/>
</dbReference>
<dbReference type="InParanoid" id="Q23AB0"/>
<keyword evidence="5" id="KW-0479">Metal-binding</keyword>
<comment type="cofactor">
    <cofactor evidence="2">
        <name>Mg(2+)</name>
        <dbReference type="ChEBI" id="CHEBI:18420"/>
    </cofactor>
</comment>
<dbReference type="HOGENOM" id="CLU_880813_0_0_1"/>
<dbReference type="SUPFAM" id="SSF56219">
    <property type="entry name" value="DNase I-like"/>
    <property type="match status" value="1"/>
</dbReference>
<evidence type="ECO:0000256" key="6">
    <source>
        <dbReference type="ARBA" id="ARBA00022763"/>
    </source>
</evidence>
<proteinExistence type="predicted"/>
<evidence type="ECO:0000313" key="12">
    <source>
        <dbReference type="EMBL" id="EAR93582.1"/>
    </source>
</evidence>
<keyword evidence="10" id="KW-0539">Nucleus</keyword>
<keyword evidence="6" id="KW-0227">DNA damage</keyword>
<dbReference type="GO" id="GO:0006302">
    <property type="term" value="P:double-strand break repair"/>
    <property type="evidence" value="ECO:0007669"/>
    <property type="project" value="TreeGrafter"/>
</dbReference>
<dbReference type="STRING" id="312017.Q23AB0"/>
<dbReference type="GeneID" id="7834361"/>
<keyword evidence="4" id="KW-0540">Nuclease</keyword>
<dbReference type="RefSeq" id="XP_001013827.1">
    <property type="nucleotide sequence ID" value="XM_001013827.1"/>
</dbReference>
<gene>
    <name evidence="12" type="ORF">TTHERM_00427480</name>
</gene>
<dbReference type="Proteomes" id="UP000009168">
    <property type="component" value="Unassembled WGS sequence"/>
</dbReference>
<name>Q23AB0_TETTS</name>
<evidence type="ECO:0000259" key="11">
    <source>
        <dbReference type="Pfam" id="PF03372"/>
    </source>
</evidence>
<comment type="cofactor">
    <cofactor evidence="1">
        <name>Mn(2+)</name>
        <dbReference type="ChEBI" id="CHEBI:29035"/>
    </cofactor>
</comment>
<protein>
    <submittedName>
        <fullName evidence="12">Endonuclease/exonuclease/phosphatase family protein</fullName>
    </submittedName>
</protein>